<gene>
    <name evidence="1" type="ORF">CTRU02_208178</name>
</gene>
<evidence type="ECO:0000313" key="2">
    <source>
        <dbReference type="Proteomes" id="UP000805649"/>
    </source>
</evidence>
<dbReference type="Proteomes" id="UP000805649">
    <property type="component" value="Unassembled WGS sequence"/>
</dbReference>
<organism evidence="1 2">
    <name type="scientific">Colletotrichum truncatum</name>
    <name type="common">Anthracnose fungus</name>
    <name type="synonym">Colletotrichum capsici</name>
    <dbReference type="NCBI Taxonomy" id="5467"/>
    <lineage>
        <taxon>Eukaryota</taxon>
        <taxon>Fungi</taxon>
        <taxon>Dikarya</taxon>
        <taxon>Ascomycota</taxon>
        <taxon>Pezizomycotina</taxon>
        <taxon>Sordariomycetes</taxon>
        <taxon>Hypocreomycetidae</taxon>
        <taxon>Glomerellales</taxon>
        <taxon>Glomerellaceae</taxon>
        <taxon>Colletotrichum</taxon>
        <taxon>Colletotrichum truncatum species complex</taxon>
    </lineage>
</organism>
<accession>A0ACC3YVI8</accession>
<evidence type="ECO:0000313" key="1">
    <source>
        <dbReference type="EMBL" id="KAL0935963.1"/>
    </source>
</evidence>
<name>A0ACC3YVI8_COLTU</name>
<proteinExistence type="predicted"/>
<reference evidence="1 2" key="1">
    <citation type="journal article" date="2020" name="Phytopathology">
        <title>Genome Sequence Resources of Colletotrichum truncatum, C. plurivorum, C. musicola, and C. sojae: Four Species Pathogenic to Soybean (Glycine max).</title>
        <authorList>
            <person name="Rogerio F."/>
            <person name="Boufleur T.R."/>
            <person name="Ciampi-Guillardi M."/>
            <person name="Sukno S.A."/>
            <person name="Thon M.R."/>
            <person name="Massola Junior N.S."/>
            <person name="Baroncelli R."/>
        </authorList>
    </citation>
    <scope>NUCLEOTIDE SEQUENCE [LARGE SCALE GENOMIC DNA]</scope>
    <source>
        <strain evidence="1 2">CMES1059</strain>
    </source>
</reference>
<keyword evidence="2" id="KW-1185">Reference proteome</keyword>
<sequence>MDPSGIIGIIGVVAHILTTCSKLGLSWRDAPEDAKKFKSEMDGLHKTLLETYNHLIQNPDFISAFEGKHSAVLSNLATPSSPGDANLLSACQEELDHVLKGLKKQISGSRFGWERFKAMLSGERTQSAIENLQRRCQVINSMISIDNTTLAVNTNLEIRSTRKQLSEMHLDERKREILDWITPLDFASQQTDNLERRQEGTGQWLLDSPEFRTWVQEDRKTLFCPGMPGAGKTMLSSIVIEDLQNRVGGDPEVGIAYLFCNFRRHHEQKPRDLLASVLKQLYWAMPAGPNEVEEAYDQHLLGTSPMSTQEIVRCIQSVTMCFAKVYILVDALDECRRDEGYLDTLLTTILGLAEAANVNCFATSRHIPEIESYFDGAISIEIQATDDDVMKFLDGHMSKLPLAVKKSMELQGEIKNRIIQAVQGMFLLAQLHLDSLQGKRSAKAIRDSLHKLANGSAAYDVAYNEAMERIEGQLTDQESLAKDALSWIVCASRPLKTLELQHALAVEQGTTELDEDNIPELEDIVSVCAGLVTIDQESQIIRLVHYTTQEYFERTTERWLPNAERLIVRSCVTYVSFAAFSCSFESYYEQMEKDDSEGYDSSFWVVNHARLSKNPLYGYAARNWAYHTRKISPPDEDTLQLLRNTEHTISSLNHVLWVDVPYSTRAPPRNVRGLHLAAYFGLIEIFESLTRSDTEVSKDLRQESMLYSNWKLQVDINIADSYGVTPLSYAIKGGSSGAAPGENEDFLKYLLARSGLDPNKASRLHDFSPLHDAAIYGNKAAVRELIRMKGIRLNAKDDSDSTPLHEAIRTHHFEIIRLLVETGKVDLGAQDNEGLTPFSKAVAVADEDVIQYLLETGMADTSSTDNEGKTPLHHAVRRIGLDKAVQYMLDSGMADASLFVEDNSGQTPFEIAVEESLMCEGMSEFKNLIEKRMNLVQGVCSTDSK</sequence>
<dbReference type="EMBL" id="VUJX02000005">
    <property type="protein sequence ID" value="KAL0935963.1"/>
    <property type="molecule type" value="Genomic_DNA"/>
</dbReference>
<comment type="caution">
    <text evidence="1">The sequence shown here is derived from an EMBL/GenBank/DDBJ whole genome shotgun (WGS) entry which is preliminary data.</text>
</comment>
<protein>
    <submittedName>
        <fullName evidence="1">Ankyrin repeat protein</fullName>
    </submittedName>
</protein>